<reference evidence="2 3" key="1">
    <citation type="journal article" date="2013" name="BMC Genomics">
        <title>Reconstruction of the lipid metabolism for the microalga Monoraphidium neglectum from its genome sequence reveals characteristics suitable for biofuel production.</title>
        <authorList>
            <person name="Bogen C."/>
            <person name="Al-Dilaimi A."/>
            <person name="Albersmeier A."/>
            <person name="Wichmann J."/>
            <person name="Grundmann M."/>
            <person name="Rupp O."/>
            <person name="Lauersen K.J."/>
            <person name="Blifernez-Klassen O."/>
            <person name="Kalinowski J."/>
            <person name="Goesmann A."/>
            <person name="Mussgnug J.H."/>
            <person name="Kruse O."/>
        </authorList>
    </citation>
    <scope>NUCLEOTIDE SEQUENCE [LARGE SCALE GENOMIC DNA]</scope>
    <source>
        <strain evidence="2 3">SAG 48.87</strain>
    </source>
</reference>
<dbReference type="AlphaFoldDB" id="A0A0D2MMU2"/>
<sequence>MRPIRLLTQRGSERLMRNAIEEEFDAAEFLDGAKGAVREVMARYGEKDWEALEGMVSKRMLLGMKEEHDNLLEQRQLKVVNISTDIQEASLQLPCVWGRRSIKEYDEERARAPLISGAAPFWNVIFVNVISRVRVRLADAHSGRMATNATSRQGVFVFARGPLPRQVVPEVHPPWWMVGWL</sequence>
<dbReference type="InterPro" id="IPR007379">
    <property type="entry name" value="Tim44-like_dom"/>
</dbReference>
<protein>
    <recommendedName>
        <fullName evidence="1">Tim44-like domain-containing protein</fullName>
    </recommendedName>
</protein>
<dbReference type="SUPFAM" id="SSF54427">
    <property type="entry name" value="NTF2-like"/>
    <property type="match status" value="1"/>
</dbReference>
<organism evidence="2 3">
    <name type="scientific">Monoraphidium neglectum</name>
    <dbReference type="NCBI Taxonomy" id="145388"/>
    <lineage>
        <taxon>Eukaryota</taxon>
        <taxon>Viridiplantae</taxon>
        <taxon>Chlorophyta</taxon>
        <taxon>core chlorophytes</taxon>
        <taxon>Chlorophyceae</taxon>
        <taxon>CS clade</taxon>
        <taxon>Sphaeropleales</taxon>
        <taxon>Selenastraceae</taxon>
        <taxon>Monoraphidium</taxon>
    </lineage>
</organism>
<dbReference type="Pfam" id="PF04280">
    <property type="entry name" value="Tim44"/>
    <property type="match status" value="1"/>
</dbReference>
<proteinExistence type="predicted"/>
<dbReference type="Proteomes" id="UP000054498">
    <property type="component" value="Unassembled WGS sequence"/>
</dbReference>
<name>A0A0D2MMU2_9CHLO</name>
<dbReference type="OrthoDB" id="535021at2759"/>
<feature type="domain" description="Tim44-like" evidence="1">
    <location>
        <begin position="19"/>
        <end position="91"/>
    </location>
</feature>
<dbReference type="STRING" id="145388.A0A0D2MMU2"/>
<evidence type="ECO:0000259" key="1">
    <source>
        <dbReference type="Pfam" id="PF04280"/>
    </source>
</evidence>
<dbReference type="RefSeq" id="XP_013900901.1">
    <property type="nucleotide sequence ID" value="XM_014045447.1"/>
</dbReference>
<gene>
    <name evidence="2" type="ORF">MNEG_6081</name>
</gene>
<accession>A0A0D2MMU2</accession>
<dbReference type="InterPro" id="IPR032710">
    <property type="entry name" value="NTF2-like_dom_sf"/>
</dbReference>
<evidence type="ECO:0000313" key="2">
    <source>
        <dbReference type="EMBL" id="KIZ01882.1"/>
    </source>
</evidence>
<evidence type="ECO:0000313" key="3">
    <source>
        <dbReference type="Proteomes" id="UP000054498"/>
    </source>
</evidence>
<dbReference type="GeneID" id="25738957"/>
<keyword evidence="3" id="KW-1185">Reference proteome</keyword>
<dbReference type="Gene3D" id="3.10.450.240">
    <property type="match status" value="1"/>
</dbReference>
<dbReference type="KEGG" id="mng:MNEG_6081"/>
<dbReference type="EMBL" id="KK101176">
    <property type="protein sequence ID" value="KIZ01882.1"/>
    <property type="molecule type" value="Genomic_DNA"/>
</dbReference>